<accession>A0AAE1A1R9</accession>
<organism evidence="1 2">
    <name type="scientific">Elysia crispata</name>
    <name type="common">lettuce slug</name>
    <dbReference type="NCBI Taxonomy" id="231223"/>
    <lineage>
        <taxon>Eukaryota</taxon>
        <taxon>Metazoa</taxon>
        <taxon>Spiralia</taxon>
        <taxon>Lophotrochozoa</taxon>
        <taxon>Mollusca</taxon>
        <taxon>Gastropoda</taxon>
        <taxon>Heterobranchia</taxon>
        <taxon>Euthyneura</taxon>
        <taxon>Panpulmonata</taxon>
        <taxon>Sacoglossa</taxon>
        <taxon>Placobranchoidea</taxon>
        <taxon>Plakobranchidae</taxon>
        <taxon>Elysia</taxon>
    </lineage>
</organism>
<evidence type="ECO:0000313" key="2">
    <source>
        <dbReference type="Proteomes" id="UP001283361"/>
    </source>
</evidence>
<comment type="caution">
    <text evidence="1">The sequence shown here is derived from an EMBL/GenBank/DDBJ whole genome shotgun (WGS) entry which is preliminary data.</text>
</comment>
<evidence type="ECO:0000313" key="1">
    <source>
        <dbReference type="EMBL" id="KAK3779061.1"/>
    </source>
</evidence>
<reference evidence="1" key="1">
    <citation type="journal article" date="2023" name="G3 (Bethesda)">
        <title>A reference genome for the long-term kleptoplast-retaining sea slug Elysia crispata morphotype clarki.</title>
        <authorList>
            <person name="Eastman K.E."/>
            <person name="Pendleton A.L."/>
            <person name="Shaikh M.A."/>
            <person name="Suttiyut T."/>
            <person name="Ogas R."/>
            <person name="Tomko P."/>
            <person name="Gavelis G."/>
            <person name="Widhalm J.R."/>
            <person name="Wisecaver J.H."/>
        </authorList>
    </citation>
    <scope>NUCLEOTIDE SEQUENCE</scope>
    <source>
        <strain evidence="1">ECLA1</strain>
    </source>
</reference>
<keyword evidence="2" id="KW-1185">Reference proteome</keyword>
<name>A0AAE1A1R9_9GAST</name>
<sequence length="141" mass="15368">MLVCHSQSCYLENIKLCGADATSLPAYIVMLVCHSQSCYLENIKLCGADATSLPAYIVMLVCHSQSCYLKNIKLCGADATTLLARIVALKNGQMTSHGVDHSKRPVSSDLDQCSGQWLGNIGHLLRDAQLAWPICRTINNK</sequence>
<gene>
    <name evidence="1" type="ORF">RRG08_053484</name>
</gene>
<protein>
    <submittedName>
        <fullName evidence="1">Uncharacterized protein</fullName>
    </submittedName>
</protein>
<dbReference type="AlphaFoldDB" id="A0AAE1A1R9"/>
<dbReference type="Proteomes" id="UP001283361">
    <property type="component" value="Unassembled WGS sequence"/>
</dbReference>
<dbReference type="EMBL" id="JAWDGP010002885">
    <property type="protein sequence ID" value="KAK3779061.1"/>
    <property type="molecule type" value="Genomic_DNA"/>
</dbReference>
<proteinExistence type="predicted"/>